<dbReference type="InterPro" id="IPR050662">
    <property type="entry name" value="Sec-metab_biosynth-thioest"/>
</dbReference>
<accession>A0A212R8S5</accession>
<name>A0A212R8S5_9CHLR</name>
<dbReference type="OrthoDB" id="9761531at2"/>
<dbReference type="FunCoup" id="A0A212R8S5">
    <property type="interactions" value="151"/>
</dbReference>
<dbReference type="InParanoid" id="A0A212R8S5"/>
<dbReference type="Gene3D" id="3.60.15.10">
    <property type="entry name" value="Ribonuclease Z/Hydroxyacylglutathione hydrolase-like"/>
    <property type="match status" value="1"/>
</dbReference>
<dbReference type="AlphaFoldDB" id="A0A212R8S5"/>
<dbReference type="EMBL" id="FYEK01000037">
    <property type="protein sequence ID" value="SNB68501.1"/>
    <property type="molecule type" value="Genomic_DNA"/>
</dbReference>
<dbReference type="InterPro" id="IPR036866">
    <property type="entry name" value="RibonucZ/Hydroxyglut_hydro"/>
</dbReference>
<proteinExistence type="predicted"/>
<evidence type="ECO:0000259" key="1">
    <source>
        <dbReference type="SMART" id="SM00849"/>
    </source>
</evidence>
<evidence type="ECO:0000313" key="3">
    <source>
        <dbReference type="Proteomes" id="UP000197025"/>
    </source>
</evidence>
<sequence>MQGPWEEREGVLCYRTGGGVELYRLPVRLFPELDGYVYLVLADSHRILVDTGSGLPESQADLIRGFEVVRDRYRRPVGFEDLTAILITHGHIDHFGGLNFVRQRSAAPVFIHELDRRVLANFPERLITVAREIRGFLSHAGVSPQRQSVLLSMYLDMKTMFQSTPVEGCLDDGQRLFGFIEVHHTPGHCPGQICLRIDEILLTSDHILAHTTPHQAPERITRYTGLGHYLDSLRRIAALPGIALAFGGHEEPILDLYGRVAAIERFHRQRLERVLEICREPRTIAEISWALFGRQYGYGVLLALLEAGAHVEYLYDRGYLQVENLDQLEQDPNAPVRYRRL</sequence>
<keyword evidence="3" id="KW-1185">Reference proteome</keyword>
<dbReference type="PANTHER" id="PTHR23131:SF4">
    <property type="entry name" value="METALLO-BETA-LACTAMASE SUPERFAMILY POTEIN"/>
    <property type="match status" value="1"/>
</dbReference>
<dbReference type="PANTHER" id="PTHR23131">
    <property type="entry name" value="ENDORIBONUCLEASE LACTB2"/>
    <property type="match status" value="1"/>
</dbReference>
<dbReference type="InterPro" id="IPR001279">
    <property type="entry name" value="Metallo-B-lactamas"/>
</dbReference>
<reference evidence="3" key="1">
    <citation type="submission" date="2017-06" db="EMBL/GenBank/DDBJ databases">
        <authorList>
            <person name="Varghese N."/>
            <person name="Submissions S."/>
        </authorList>
    </citation>
    <scope>NUCLEOTIDE SEQUENCE [LARGE SCALE GENOMIC DNA]</scope>
    <source>
        <strain evidence="3">JAD2</strain>
    </source>
</reference>
<dbReference type="SUPFAM" id="SSF56281">
    <property type="entry name" value="Metallo-hydrolase/oxidoreductase"/>
    <property type="match status" value="1"/>
</dbReference>
<gene>
    <name evidence="2" type="ORF">SAMN02746019_00013960</name>
</gene>
<protein>
    <submittedName>
        <fullName evidence="2">Glyoxylase, beta-lactamase superfamily II</fullName>
    </submittedName>
</protein>
<feature type="domain" description="Metallo-beta-lactamase" evidence="1">
    <location>
        <begin position="34"/>
        <end position="249"/>
    </location>
</feature>
<evidence type="ECO:0000313" key="2">
    <source>
        <dbReference type="EMBL" id="SNB68501.1"/>
    </source>
</evidence>
<dbReference type="Pfam" id="PF00753">
    <property type="entry name" value="Lactamase_B"/>
    <property type="match status" value="1"/>
</dbReference>
<dbReference type="RefSeq" id="WP_088571658.1">
    <property type="nucleotide sequence ID" value="NZ_FYEK01000037.1"/>
</dbReference>
<organism evidence="2 3">
    <name type="scientific">Thermoflexus hugenholtzii JAD2</name>
    <dbReference type="NCBI Taxonomy" id="877466"/>
    <lineage>
        <taxon>Bacteria</taxon>
        <taxon>Bacillati</taxon>
        <taxon>Chloroflexota</taxon>
        <taxon>Thermoflexia</taxon>
        <taxon>Thermoflexales</taxon>
        <taxon>Thermoflexaceae</taxon>
        <taxon>Thermoflexus</taxon>
    </lineage>
</organism>
<dbReference type="Proteomes" id="UP000197025">
    <property type="component" value="Unassembled WGS sequence"/>
</dbReference>
<dbReference type="SMART" id="SM00849">
    <property type="entry name" value="Lactamase_B"/>
    <property type="match status" value="1"/>
</dbReference>